<protein>
    <submittedName>
        <fullName evidence="1">Uncharacterized protein</fullName>
    </submittedName>
</protein>
<comment type="caution">
    <text evidence="1">The sequence shown here is derived from an EMBL/GenBank/DDBJ whole genome shotgun (WGS) entry which is preliminary data.</text>
</comment>
<name>A0A8T0F7Z6_ARGBR</name>
<reference evidence="1" key="2">
    <citation type="submission" date="2020-06" db="EMBL/GenBank/DDBJ databases">
        <authorList>
            <person name="Sheffer M."/>
        </authorList>
    </citation>
    <scope>NUCLEOTIDE SEQUENCE</scope>
</reference>
<dbReference type="Proteomes" id="UP000807504">
    <property type="component" value="Unassembled WGS sequence"/>
</dbReference>
<proteinExistence type="predicted"/>
<keyword evidence="2" id="KW-1185">Reference proteome</keyword>
<dbReference type="EMBL" id="JABXBU010000030">
    <property type="protein sequence ID" value="KAF8785559.1"/>
    <property type="molecule type" value="Genomic_DNA"/>
</dbReference>
<organism evidence="1 2">
    <name type="scientific">Argiope bruennichi</name>
    <name type="common">Wasp spider</name>
    <name type="synonym">Aranea bruennichi</name>
    <dbReference type="NCBI Taxonomy" id="94029"/>
    <lineage>
        <taxon>Eukaryota</taxon>
        <taxon>Metazoa</taxon>
        <taxon>Ecdysozoa</taxon>
        <taxon>Arthropoda</taxon>
        <taxon>Chelicerata</taxon>
        <taxon>Arachnida</taxon>
        <taxon>Araneae</taxon>
        <taxon>Araneomorphae</taxon>
        <taxon>Entelegynae</taxon>
        <taxon>Araneoidea</taxon>
        <taxon>Araneidae</taxon>
        <taxon>Argiope</taxon>
    </lineage>
</organism>
<dbReference type="AlphaFoldDB" id="A0A8T0F7Z6"/>
<sequence>MIRKKRNLCNKLPFVERQPFQNGSLRRWLLNGGSLDKETANSKDPLKSQRQEFGNPPYYGWLKSSLKNCHWILGCSTVSNTVPLS</sequence>
<accession>A0A8T0F7Z6</accession>
<evidence type="ECO:0000313" key="2">
    <source>
        <dbReference type="Proteomes" id="UP000807504"/>
    </source>
</evidence>
<reference evidence="1" key="1">
    <citation type="journal article" date="2020" name="bioRxiv">
        <title>Chromosome-level reference genome of the European wasp spider Argiope bruennichi: a resource for studies on range expansion and evolutionary adaptation.</title>
        <authorList>
            <person name="Sheffer M.M."/>
            <person name="Hoppe A."/>
            <person name="Krehenwinkel H."/>
            <person name="Uhl G."/>
            <person name="Kuss A.W."/>
            <person name="Jensen L."/>
            <person name="Jensen C."/>
            <person name="Gillespie R.G."/>
            <person name="Hoff K.J."/>
            <person name="Prost S."/>
        </authorList>
    </citation>
    <scope>NUCLEOTIDE SEQUENCE</scope>
</reference>
<gene>
    <name evidence="1" type="ORF">HNY73_011079</name>
</gene>
<evidence type="ECO:0000313" key="1">
    <source>
        <dbReference type="EMBL" id="KAF8785559.1"/>
    </source>
</evidence>